<dbReference type="InterPro" id="IPR041228">
    <property type="entry name" value="Dynein_C"/>
</dbReference>
<evidence type="ECO:0000259" key="3">
    <source>
        <dbReference type="Pfam" id="PF18199"/>
    </source>
</evidence>
<dbReference type="PANTHER" id="PTHR22878">
    <property type="entry name" value="DYNEIN HEAVY CHAIN 6, AXONEMAL-LIKE-RELATED"/>
    <property type="match status" value="1"/>
</dbReference>
<dbReference type="Pfam" id="PF18199">
    <property type="entry name" value="Dynein_C"/>
    <property type="match status" value="1"/>
</dbReference>
<name>A0A0M0K9D2_9EUKA</name>
<reference evidence="5" key="1">
    <citation type="journal article" date="2015" name="PLoS Genet.">
        <title>Genome Sequence and Transcriptome Analyses of Chrysochromulina tobin: Metabolic Tools for Enhanced Algal Fitness in the Prominent Order Prymnesiales (Haptophyceae).</title>
        <authorList>
            <person name="Hovde B.T."/>
            <person name="Deodato C.R."/>
            <person name="Hunsperger H.M."/>
            <person name="Ryken S.A."/>
            <person name="Yost W."/>
            <person name="Jha R.K."/>
            <person name="Patterson J."/>
            <person name="Monnat R.J. Jr."/>
            <person name="Barlow S.B."/>
            <person name="Starkenburg S.R."/>
            <person name="Cattolico R.A."/>
        </authorList>
    </citation>
    <scope>NUCLEOTIDE SEQUENCE</scope>
    <source>
        <strain evidence="5">CCMP291</strain>
    </source>
</reference>
<evidence type="ECO:0000313" key="4">
    <source>
        <dbReference type="EMBL" id="KOO35419.1"/>
    </source>
</evidence>
<comment type="caution">
    <text evidence="4">The sequence shown here is derived from an EMBL/GenBank/DDBJ whole genome shotgun (WGS) entry which is preliminary data.</text>
</comment>
<dbReference type="Gene3D" id="1.10.8.720">
    <property type="entry name" value="Region D6 of dynein motor"/>
    <property type="match status" value="1"/>
</dbReference>
<dbReference type="Pfam" id="PF18198">
    <property type="entry name" value="AAA_lid_11"/>
    <property type="match status" value="1"/>
</dbReference>
<dbReference type="InterPro" id="IPR026983">
    <property type="entry name" value="DHC"/>
</dbReference>
<dbReference type="GO" id="GO:0051959">
    <property type="term" value="F:dynein light intermediate chain binding"/>
    <property type="evidence" value="ECO:0007669"/>
    <property type="project" value="InterPro"/>
</dbReference>
<dbReference type="Gene3D" id="1.20.1270.280">
    <property type="match status" value="1"/>
</dbReference>
<proteinExistence type="predicted"/>
<sequence length="421" mass="46963">MFLDLYEEVPLAALNYLTAECNYGGRVTDDKDRRTLTTAVRNIYCAGILQDGFFLNASGSYRVPIDELQSHEATVDYVRQWPLMPSPDVFGFNDNADITKDLKEVAQTLTTVLITQSAGGGGAGAKSFDEIMMEMSKDILAKLPPNFDMEVAMKRYPVRYDECKNTVICQELAKFNKLLDRVRGSLQTLQKAVKGLVVMDAALEGLSKNMLNNQTPLLWMKVSYPSLKPLSSYIAELLERLDFFQHWLDDGPPTVFQMPKFFFVQAFMTGVMQNFANVPAAAGRPASADKECQYTETFHMYMTTRMINPHFSPELCAQVAVINFAVTMAGLEQQLLRRVVMAEQLELEEQRLRLVEEVPTNLKTLSPRTYTTSSAVGFLPSLTPLFAIGLLHTSIKVTNEAPAGIRAGLNGTLLCFISVRG</sequence>
<organism evidence="4 5">
    <name type="scientific">Chrysochromulina tobinii</name>
    <dbReference type="NCBI Taxonomy" id="1460289"/>
    <lineage>
        <taxon>Eukaryota</taxon>
        <taxon>Haptista</taxon>
        <taxon>Haptophyta</taxon>
        <taxon>Prymnesiophyceae</taxon>
        <taxon>Prymnesiales</taxon>
        <taxon>Chrysochromulinaceae</taxon>
        <taxon>Chrysochromulina</taxon>
    </lineage>
</organism>
<dbReference type="Pfam" id="PF12781">
    <property type="entry name" value="AAA_9"/>
    <property type="match status" value="1"/>
</dbReference>
<evidence type="ECO:0000313" key="5">
    <source>
        <dbReference type="Proteomes" id="UP000037460"/>
    </source>
</evidence>
<evidence type="ECO:0000259" key="2">
    <source>
        <dbReference type="Pfam" id="PF18198"/>
    </source>
</evidence>
<dbReference type="EMBL" id="JWZX01000878">
    <property type="protein sequence ID" value="KOO35419.1"/>
    <property type="molecule type" value="Genomic_DNA"/>
</dbReference>
<dbReference type="InterPro" id="IPR027417">
    <property type="entry name" value="P-loop_NTPase"/>
</dbReference>
<dbReference type="AlphaFoldDB" id="A0A0M0K9D2"/>
<dbReference type="OrthoDB" id="447173at2759"/>
<gene>
    <name evidence="4" type="ORF">Ctob_016522</name>
</gene>
<feature type="domain" description="Dynein heavy chain AAA lid" evidence="2">
    <location>
        <begin position="1"/>
        <end position="96"/>
    </location>
</feature>
<dbReference type="FunFam" id="1.20.1270.280:FF:000001">
    <property type="entry name" value="dynein heavy chain 7, axonemal"/>
    <property type="match status" value="1"/>
</dbReference>
<feature type="domain" description="Dynein heavy chain ATP-binding dynein motor region" evidence="1">
    <location>
        <begin position="289"/>
        <end position="365"/>
    </location>
</feature>
<dbReference type="InterPro" id="IPR035706">
    <property type="entry name" value="AAA_9"/>
</dbReference>
<dbReference type="Gene3D" id="3.40.50.300">
    <property type="entry name" value="P-loop containing nucleotide triphosphate hydrolases"/>
    <property type="match status" value="1"/>
</dbReference>
<keyword evidence="5" id="KW-1185">Reference proteome</keyword>
<feature type="domain" description="Dynein heavy chain C-terminal" evidence="3">
    <location>
        <begin position="104"/>
        <end position="276"/>
    </location>
</feature>
<dbReference type="InterPro" id="IPR041658">
    <property type="entry name" value="AAA_lid_11"/>
</dbReference>
<dbReference type="Proteomes" id="UP000037460">
    <property type="component" value="Unassembled WGS sequence"/>
</dbReference>
<evidence type="ECO:0000259" key="1">
    <source>
        <dbReference type="Pfam" id="PF12781"/>
    </source>
</evidence>
<dbReference type="GO" id="GO:0007018">
    <property type="term" value="P:microtubule-based movement"/>
    <property type="evidence" value="ECO:0007669"/>
    <property type="project" value="InterPro"/>
</dbReference>
<accession>A0A0M0K9D2</accession>
<dbReference type="PANTHER" id="PTHR22878:SF70">
    <property type="entry name" value="DYNEIN HEAVY CHAIN 2, AXONEMAL"/>
    <property type="match status" value="1"/>
</dbReference>
<protein>
    <submittedName>
        <fullName evidence="4">Dynein heavy chain axonemal</fullName>
    </submittedName>
</protein>
<dbReference type="GO" id="GO:0045505">
    <property type="term" value="F:dynein intermediate chain binding"/>
    <property type="evidence" value="ECO:0007669"/>
    <property type="project" value="InterPro"/>
</dbReference>
<dbReference type="GO" id="GO:0030286">
    <property type="term" value="C:dynein complex"/>
    <property type="evidence" value="ECO:0007669"/>
    <property type="project" value="InterPro"/>
</dbReference>
<dbReference type="InterPro" id="IPR042219">
    <property type="entry name" value="AAA_lid_11_sf"/>
</dbReference>